<name>A0A6A6XYA8_9PEZI</name>
<reference evidence="1 3" key="1">
    <citation type="journal article" date="2020" name="Stud. Mycol.">
        <title>101 Dothideomycetes genomes: a test case for predicting lifestyles and emergence of pathogens.</title>
        <authorList>
            <person name="Haridas S."/>
            <person name="Albert R."/>
            <person name="Binder M."/>
            <person name="Bloem J."/>
            <person name="Labutti K."/>
            <person name="Salamov A."/>
            <person name="Andreopoulos B."/>
            <person name="Baker S."/>
            <person name="Barry K."/>
            <person name="Bills G."/>
            <person name="Bluhm B."/>
            <person name="Cannon C."/>
            <person name="Castanera R."/>
            <person name="Culley D."/>
            <person name="Daum C."/>
            <person name="Ezra D."/>
            <person name="Gonzalez J."/>
            <person name="Henrissat B."/>
            <person name="Kuo A."/>
            <person name="Liang C."/>
            <person name="Lipzen A."/>
            <person name="Lutzoni F."/>
            <person name="Magnuson J."/>
            <person name="Mondo S."/>
            <person name="Nolan M."/>
            <person name="Ohm R."/>
            <person name="Pangilinan J."/>
            <person name="Park H.-J."/>
            <person name="Ramirez L."/>
            <person name="Alfaro M."/>
            <person name="Sun H."/>
            <person name="Tritt A."/>
            <person name="Yoshinaga Y."/>
            <person name="Zwiers L.-H."/>
            <person name="Turgeon B."/>
            <person name="Goodwin S."/>
            <person name="Spatafora J."/>
            <person name="Crous P."/>
            <person name="Grigoriev I."/>
        </authorList>
    </citation>
    <scope>NUCLEOTIDE SEQUENCE</scope>
    <source>
        <strain evidence="1 3">CBS 304.34</strain>
    </source>
</reference>
<organism evidence="1">
    <name type="scientific">Mytilinidion resinicola</name>
    <dbReference type="NCBI Taxonomy" id="574789"/>
    <lineage>
        <taxon>Eukaryota</taxon>
        <taxon>Fungi</taxon>
        <taxon>Dikarya</taxon>
        <taxon>Ascomycota</taxon>
        <taxon>Pezizomycotina</taxon>
        <taxon>Dothideomycetes</taxon>
        <taxon>Pleosporomycetidae</taxon>
        <taxon>Mytilinidiales</taxon>
        <taxon>Mytilinidiaceae</taxon>
        <taxon>Mytilinidion</taxon>
    </lineage>
</organism>
<accession>A0A6A6XYA8</accession>
<proteinExistence type="predicted"/>
<evidence type="ECO:0000313" key="1">
    <source>
        <dbReference type="EMBL" id="KAF2801258.1"/>
    </source>
</evidence>
<protein>
    <submittedName>
        <fullName evidence="1 3">Uncharacterized protein</fullName>
    </submittedName>
</protein>
<feature type="non-terminal residue" evidence="1">
    <location>
        <position position="1"/>
    </location>
</feature>
<evidence type="ECO:0000313" key="3">
    <source>
        <dbReference type="RefSeq" id="XP_033568222.1"/>
    </source>
</evidence>
<reference evidence="3" key="2">
    <citation type="submission" date="2020-04" db="EMBL/GenBank/DDBJ databases">
        <authorList>
            <consortium name="NCBI Genome Project"/>
        </authorList>
    </citation>
    <scope>NUCLEOTIDE SEQUENCE</scope>
    <source>
        <strain evidence="3">CBS 304.34</strain>
    </source>
</reference>
<gene>
    <name evidence="1 3" type="ORF">BDZ99DRAFT_403732</name>
</gene>
<dbReference type="OrthoDB" id="5425274at2759"/>
<dbReference type="Proteomes" id="UP000504636">
    <property type="component" value="Unplaced"/>
</dbReference>
<dbReference type="EMBL" id="MU003734">
    <property type="protein sequence ID" value="KAF2801258.1"/>
    <property type="molecule type" value="Genomic_DNA"/>
</dbReference>
<keyword evidence="2" id="KW-1185">Reference proteome</keyword>
<reference evidence="3" key="3">
    <citation type="submission" date="2025-04" db="UniProtKB">
        <authorList>
            <consortium name="RefSeq"/>
        </authorList>
    </citation>
    <scope>IDENTIFICATION</scope>
    <source>
        <strain evidence="3">CBS 304.34</strain>
    </source>
</reference>
<dbReference type="GeneID" id="54457252"/>
<dbReference type="AlphaFoldDB" id="A0A6A6XYA8"/>
<evidence type="ECO:0000313" key="2">
    <source>
        <dbReference type="Proteomes" id="UP000504636"/>
    </source>
</evidence>
<sequence>GWSFIKDPRNQELGFRGVHGKRWLSNWVSQEQKIRERFINIRASNPAAAIVAKAMRVFRQYLAALVHITGGLPARGIELITVQH</sequence>
<dbReference type="RefSeq" id="XP_033568222.1">
    <property type="nucleotide sequence ID" value="XM_033716359.1"/>
</dbReference>